<accession>A0A0K2XGB3</accession>
<dbReference type="AlphaFoldDB" id="A0A0K2XGB3"/>
<dbReference type="Proteomes" id="UP000038622">
    <property type="component" value="Unassembled WGS sequence"/>
</dbReference>
<feature type="transmembrane region" description="Helical" evidence="2">
    <location>
        <begin position="36"/>
        <end position="56"/>
    </location>
</feature>
<dbReference type="EMBL" id="CDMG01000004">
    <property type="protein sequence ID" value="CRI32295.1"/>
    <property type="molecule type" value="Genomic_DNA"/>
</dbReference>
<dbReference type="Proteomes" id="UP000043437">
    <property type="component" value="Unassembled WGS sequence"/>
</dbReference>
<keyword evidence="1" id="KW-0175">Coiled coil</keyword>
<proteinExistence type="predicted"/>
<name>A0A0K2XGB3_9HELI</name>
<evidence type="ECO:0000313" key="4">
    <source>
        <dbReference type="EMBL" id="CRF41906.1"/>
    </source>
</evidence>
<evidence type="ECO:0000313" key="9">
    <source>
        <dbReference type="Proteomes" id="UP000043437"/>
    </source>
</evidence>
<evidence type="ECO:0000256" key="2">
    <source>
        <dbReference type="SAM" id="Phobius"/>
    </source>
</evidence>
<keyword evidence="2" id="KW-0472">Membrane</keyword>
<dbReference type="RefSeq" id="WP_053940603.1">
    <property type="nucleotide sequence ID" value="NZ_BSWP01000020.1"/>
</dbReference>
<evidence type="ECO:0000313" key="7">
    <source>
        <dbReference type="Proteomes" id="UP000038622"/>
    </source>
</evidence>
<feature type="coiled-coil region" evidence="1">
    <location>
        <begin position="73"/>
        <end position="100"/>
    </location>
</feature>
<dbReference type="OrthoDB" id="5373140at2"/>
<evidence type="ECO:0000256" key="1">
    <source>
        <dbReference type="SAM" id="Coils"/>
    </source>
</evidence>
<dbReference type="EMBL" id="CDMN01000010">
    <property type="protein sequence ID" value="CRF43749.1"/>
    <property type="molecule type" value="Genomic_DNA"/>
</dbReference>
<evidence type="ECO:0000313" key="3">
    <source>
        <dbReference type="EMBL" id="CRF41201.1"/>
    </source>
</evidence>
<keyword evidence="2" id="KW-1133">Transmembrane helix</keyword>
<reference evidence="7" key="3">
    <citation type="submission" date="2014-12" db="EMBL/GenBank/DDBJ databases">
        <authorList>
            <person name="Smet A."/>
        </authorList>
    </citation>
    <scope>NUCLEOTIDE SEQUENCE [LARGE SCALE GENOMIC DNA]</scope>
</reference>
<keyword evidence="7" id="KW-1185">Reference proteome</keyword>
<dbReference type="EMBL" id="CDML01000034">
    <property type="protein sequence ID" value="CRF41201.1"/>
    <property type="molecule type" value="Genomic_DNA"/>
</dbReference>
<sequence length="107" mass="12688">MVSSKPLEPEGQERRLRATDKEREALFANSTQEQQGFSLLSLVAIFSIFFVVLLLFMPKIYLSNNIYYMSRAIQKLQSQAELLQEEKHRLQLELEKQRYKYNIEDMP</sequence>
<organism evidence="5 8">
    <name type="scientific">Helicobacter ailurogastricus</name>
    <dbReference type="NCBI Taxonomy" id="1578720"/>
    <lineage>
        <taxon>Bacteria</taxon>
        <taxon>Pseudomonadati</taxon>
        <taxon>Campylobacterota</taxon>
        <taxon>Epsilonproteobacteria</taxon>
        <taxon>Campylobacterales</taxon>
        <taxon>Helicobacteraceae</taxon>
        <taxon>Helicobacter</taxon>
    </lineage>
</organism>
<dbReference type="Proteomes" id="UP000041394">
    <property type="component" value="Unassembled WGS sequence"/>
</dbReference>
<gene>
    <name evidence="3" type="ORF">HAL011_09880</name>
    <name evidence="4" type="ORF">HAL013_00530</name>
    <name evidence="6" type="ORF">HAL07_07700</name>
    <name evidence="5" type="ORF">HAL09_02990</name>
</gene>
<evidence type="ECO:0000313" key="8">
    <source>
        <dbReference type="Proteomes" id="UP000041394"/>
    </source>
</evidence>
<dbReference type="Proteomes" id="UP000045175">
    <property type="component" value="Unassembled WGS sequence"/>
</dbReference>
<protein>
    <submittedName>
        <fullName evidence="5">Putative</fullName>
    </submittedName>
</protein>
<reference evidence="5" key="1">
    <citation type="submission" date="2014-12" db="EMBL/GenBank/DDBJ databases">
        <title>Whole genome sequences of four Staphylococcus schleiferi canine isolates.</title>
        <authorList>
            <person name="Misic A.M."/>
            <person name="Cain C."/>
            <person name="Morris D.O."/>
            <person name="Rankin S."/>
            <person name="Beiting D."/>
        </authorList>
    </citation>
    <scope>NUCLEOTIDE SEQUENCE</scope>
    <source>
        <strain evidence="3">ASB11</strain>
        <strain evidence="4">ASB13</strain>
        <strain evidence="6">ASB7</strain>
        <strain evidence="5">ASB9</strain>
    </source>
</reference>
<dbReference type="GeneID" id="82131742"/>
<reference evidence="8 9" key="2">
    <citation type="submission" date="2014-12" db="EMBL/GenBank/DDBJ databases">
        <authorList>
            <person name="Jaenicke S."/>
        </authorList>
    </citation>
    <scope>NUCLEOTIDE SEQUENCE [LARGE SCALE GENOMIC DNA]</scope>
</reference>
<evidence type="ECO:0000313" key="6">
    <source>
        <dbReference type="EMBL" id="CRI32295.1"/>
    </source>
</evidence>
<evidence type="ECO:0000313" key="5">
    <source>
        <dbReference type="EMBL" id="CRF43749.1"/>
    </source>
</evidence>
<dbReference type="EMBL" id="CDMH01000005">
    <property type="protein sequence ID" value="CRF41906.1"/>
    <property type="molecule type" value="Genomic_DNA"/>
</dbReference>
<keyword evidence="2" id="KW-0812">Transmembrane</keyword>